<dbReference type="Proteomes" id="UP000830401">
    <property type="component" value="Chromosome"/>
</dbReference>
<sequence>MKIFTTLSTLCIIAAGTPALAQTELNTRPPAGNMPAPVPGARSTMPIARPSDLSTYRTSTLGIDLGWGGPYGGLGVSYAHLVGPSTDVNVGLGVGLGGKIGVGVRHFLSSHRPLSPYLGLNLARSGRVDDFSITLNEGTASEEKATVQLASSALLHLRSGLRWQPGRVGLIGTLGYGVRLSSDPVTYFTSTGQPPSPQMRDMVNIFSPGGLELSIGMSIGLGR</sequence>
<accession>A0ABY4G964</accession>
<protein>
    <recommendedName>
        <fullName evidence="4">Outer membrane protein beta-barrel domain-containing protein</fullName>
    </recommendedName>
</protein>
<dbReference type="RefSeq" id="WP_245122752.1">
    <property type="nucleotide sequence ID" value="NZ_CP095061.1"/>
</dbReference>
<keyword evidence="1" id="KW-0732">Signal</keyword>
<feature type="chain" id="PRO_5045700242" description="Outer membrane protein beta-barrel domain-containing protein" evidence="1">
    <location>
        <begin position="22"/>
        <end position="223"/>
    </location>
</feature>
<reference evidence="2" key="1">
    <citation type="submission" date="2022-04" db="EMBL/GenBank/DDBJ databases">
        <title>Hymenobacter sp. isolated from the air.</title>
        <authorList>
            <person name="Won M."/>
            <person name="Lee C.-M."/>
            <person name="Woen H.-Y."/>
            <person name="Kwon S.-W."/>
        </authorList>
    </citation>
    <scope>NUCLEOTIDE SEQUENCE</scope>
    <source>
        <strain evidence="2">5420S-77</strain>
    </source>
</reference>
<dbReference type="EMBL" id="CP095061">
    <property type="protein sequence ID" value="UOQ67353.1"/>
    <property type="molecule type" value="Genomic_DNA"/>
</dbReference>
<organism evidence="2 3">
    <name type="scientific">Hymenobacter volaticus</name>
    <dbReference type="NCBI Taxonomy" id="2932254"/>
    <lineage>
        <taxon>Bacteria</taxon>
        <taxon>Pseudomonadati</taxon>
        <taxon>Bacteroidota</taxon>
        <taxon>Cytophagia</taxon>
        <taxon>Cytophagales</taxon>
        <taxon>Hymenobacteraceae</taxon>
        <taxon>Hymenobacter</taxon>
    </lineage>
</organism>
<gene>
    <name evidence="2" type="ORF">MUN86_05585</name>
</gene>
<proteinExistence type="predicted"/>
<evidence type="ECO:0000313" key="3">
    <source>
        <dbReference type="Proteomes" id="UP000830401"/>
    </source>
</evidence>
<evidence type="ECO:0000256" key="1">
    <source>
        <dbReference type="SAM" id="SignalP"/>
    </source>
</evidence>
<name>A0ABY4G964_9BACT</name>
<feature type="signal peptide" evidence="1">
    <location>
        <begin position="1"/>
        <end position="21"/>
    </location>
</feature>
<evidence type="ECO:0000313" key="2">
    <source>
        <dbReference type="EMBL" id="UOQ67353.1"/>
    </source>
</evidence>
<keyword evidence="3" id="KW-1185">Reference proteome</keyword>
<evidence type="ECO:0008006" key="4">
    <source>
        <dbReference type="Google" id="ProtNLM"/>
    </source>
</evidence>